<dbReference type="Gene3D" id="1.10.1740.10">
    <property type="match status" value="1"/>
</dbReference>
<evidence type="ECO:0000259" key="6">
    <source>
        <dbReference type="PROSITE" id="PS00622"/>
    </source>
</evidence>
<dbReference type="EMBL" id="LT629690">
    <property type="protein sequence ID" value="SDE90512.1"/>
    <property type="molecule type" value="Genomic_DNA"/>
</dbReference>
<dbReference type="RefSeq" id="WP_083343986.1">
    <property type="nucleotide sequence ID" value="NZ_LT629690.1"/>
</dbReference>
<dbReference type="InterPro" id="IPR000792">
    <property type="entry name" value="Tscrpt_reg_LuxR_C"/>
</dbReference>
<sequence length="198" mass="23290">MFWYFSNLDRTQSGILTLSLGADTARSDDQRTVRLEEQVVRLYDELRLPLFRYLLCMRVLPEEAEEVIQESFLRLYKHLHAQGREDNIRGWIFRVAHNIASSRRKERKFLIETSPEDWERISLAASDPAAGPEELLLRKEKLMRLHYEIGELSELQQNCIRLRVEGFRYREIAEILNVTTSTVAGSLRHAVERLSRES</sequence>
<protein>
    <submittedName>
        <fullName evidence="7">RNA polymerase sigma-70 factor, ECF subfamily</fullName>
    </submittedName>
</protein>
<feature type="domain" description="HTH luxR-type" evidence="6">
    <location>
        <begin position="166"/>
        <end position="193"/>
    </location>
</feature>
<dbReference type="InterPro" id="IPR014284">
    <property type="entry name" value="RNA_pol_sigma-70_dom"/>
</dbReference>
<dbReference type="GO" id="GO:0016987">
    <property type="term" value="F:sigma factor activity"/>
    <property type="evidence" value="ECO:0007669"/>
    <property type="project" value="UniProtKB-KW"/>
</dbReference>
<keyword evidence="3" id="KW-0731">Sigma factor</keyword>
<dbReference type="PANTHER" id="PTHR43133">
    <property type="entry name" value="RNA POLYMERASE ECF-TYPE SIGMA FACTO"/>
    <property type="match status" value="1"/>
</dbReference>
<dbReference type="SUPFAM" id="SSF88946">
    <property type="entry name" value="Sigma2 domain of RNA polymerase sigma factors"/>
    <property type="match status" value="1"/>
</dbReference>
<evidence type="ECO:0000256" key="4">
    <source>
        <dbReference type="ARBA" id="ARBA00023125"/>
    </source>
</evidence>
<dbReference type="Gene3D" id="1.10.10.10">
    <property type="entry name" value="Winged helix-like DNA-binding domain superfamily/Winged helix DNA-binding domain"/>
    <property type="match status" value="1"/>
</dbReference>
<dbReference type="GO" id="GO:0006352">
    <property type="term" value="P:DNA-templated transcription initiation"/>
    <property type="evidence" value="ECO:0007669"/>
    <property type="project" value="InterPro"/>
</dbReference>
<evidence type="ECO:0000256" key="1">
    <source>
        <dbReference type="ARBA" id="ARBA00010641"/>
    </source>
</evidence>
<evidence type="ECO:0000256" key="5">
    <source>
        <dbReference type="ARBA" id="ARBA00023163"/>
    </source>
</evidence>
<proteinExistence type="inferred from homology"/>
<dbReference type="InterPro" id="IPR036388">
    <property type="entry name" value="WH-like_DNA-bd_sf"/>
</dbReference>
<comment type="similarity">
    <text evidence="1">Belongs to the sigma-70 factor family. ECF subfamily.</text>
</comment>
<name>A0A1G7GQV2_9BACT</name>
<dbReference type="InterPro" id="IPR013325">
    <property type="entry name" value="RNA_pol_sigma_r2"/>
</dbReference>
<keyword evidence="5" id="KW-0804">Transcription</keyword>
<dbReference type="Proteomes" id="UP000182427">
    <property type="component" value="Chromosome I"/>
</dbReference>
<dbReference type="Pfam" id="PF04542">
    <property type="entry name" value="Sigma70_r2"/>
    <property type="match status" value="1"/>
</dbReference>
<gene>
    <name evidence="7" type="ORF">SAMN05444167_0771</name>
</gene>
<dbReference type="PROSITE" id="PS00622">
    <property type="entry name" value="HTH_LUXR_1"/>
    <property type="match status" value="1"/>
</dbReference>
<dbReference type="AlphaFoldDB" id="A0A1G7GQV2"/>
<dbReference type="PANTHER" id="PTHR43133:SF8">
    <property type="entry name" value="RNA POLYMERASE SIGMA FACTOR HI_1459-RELATED"/>
    <property type="match status" value="1"/>
</dbReference>
<keyword evidence="4" id="KW-0238">DNA-binding</keyword>
<keyword evidence="2" id="KW-0805">Transcription regulation</keyword>
<dbReference type="InterPro" id="IPR013249">
    <property type="entry name" value="RNA_pol_sigma70_r4_t2"/>
</dbReference>
<accession>A0A1G7GQV2</accession>
<dbReference type="InterPro" id="IPR007627">
    <property type="entry name" value="RNA_pol_sigma70_r2"/>
</dbReference>
<dbReference type="NCBIfam" id="TIGR02937">
    <property type="entry name" value="sigma70-ECF"/>
    <property type="match status" value="1"/>
</dbReference>
<dbReference type="InterPro" id="IPR013324">
    <property type="entry name" value="RNA_pol_sigma_r3/r4-like"/>
</dbReference>
<dbReference type="SUPFAM" id="SSF88659">
    <property type="entry name" value="Sigma3 and sigma4 domains of RNA polymerase sigma factors"/>
    <property type="match status" value="1"/>
</dbReference>
<organism evidence="7 8">
    <name type="scientific">Terriglobus roseus</name>
    <dbReference type="NCBI Taxonomy" id="392734"/>
    <lineage>
        <taxon>Bacteria</taxon>
        <taxon>Pseudomonadati</taxon>
        <taxon>Acidobacteriota</taxon>
        <taxon>Terriglobia</taxon>
        <taxon>Terriglobales</taxon>
        <taxon>Acidobacteriaceae</taxon>
        <taxon>Terriglobus</taxon>
    </lineage>
</organism>
<reference evidence="7 8" key="1">
    <citation type="submission" date="2016-10" db="EMBL/GenBank/DDBJ databases">
        <authorList>
            <person name="de Groot N.N."/>
        </authorList>
    </citation>
    <scope>NUCLEOTIDE SEQUENCE [LARGE SCALE GENOMIC DNA]</scope>
    <source>
        <strain evidence="7 8">GAS232</strain>
    </source>
</reference>
<dbReference type="InterPro" id="IPR039425">
    <property type="entry name" value="RNA_pol_sigma-70-like"/>
</dbReference>
<dbReference type="GO" id="GO:0003677">
    <property type="term" value="F:DNA binding"/>
    <property type="evidence" value="ECO:0007669"/>
    <property type="project" value="UniProtKB-KW"/>
</dbReference>
<evidence type="ECO:0000256" key="2">
    <source>
        <dbReference type="ARBA" id="ARBA00023015"/>
    </source>
</evidence>
<dbReference type="Pfam" id="PF08281">
    <property type="entry name" value="Sigma70_r4_2"/>
    <property type="match status" value="1"/>
</dbReference>
<keyword evidence="8" id="KW-1185">Reference proteome</keyword>
<evidence type="ECO:0000313" key="7">
    <source>
        <dbReference type="EMBL" id="SDE90512.1"/>
    </source>
</evidence>
<evidence type="ECO:0000256" key="3">
    <source>
        <dbReference type="ARBA" id="ARBA00023082"/>
    </source>
</evidence>
<evidence type="ECO:0000313" key="8">
    <source>
        <dbReference type="Proteomes" id="UP000182427"/>
    </source>
</evidence>